<gene>
    <name evidence="3" type="ORF">GCM10011372_02450</name>
</gene>
<dbReference type="InterPro" id="IPR026893">
    <property type="entry name" value="Tyr/Ser_Pase_IphP-type"/>
</dbReference>
<dbReference type="Proteomes" id="UP000636956">
    <property type="component" value="Unassembled WGS sequence"/>
</dbReference>
<evidence type="ECO:0000256" key="1">
    <source>
        <dbReference type="ARBA" id="ARBA00009580"/>
    </source>
</evidence>
<dbReference type="InterPro" id="IPR016130">
    <property type="entry name" value="Tyr_Pase_AS"/>
</dbReference>
<dbReference type="GO" id="GO:0004721">
    <property type="term" value="F:phosphoprotein phosphatase activity"/>
    <property type="evidence" value="ECO:0007669"/>
    <property type="project" value="InterPro"/>
</dbReference>
<dbReference type="RefSeq" id="WP_188741607.1">
    <property type="nucleotide sequence ID" value="NZ_BAABFW010000007.1"/>
</dbReference>
<dbReference type="InterPro" id="IPR000387">
    <property type="entry name" value="Tyr_Pase_dom"/>
</dbReference>
<dbReference type="AlphaFoldDB" id="A0A917UME3"/>
<proteinExistence type="inferred from homology"/>
<evidence type="ECO:0000259" key="2">
    <source>
        <dbReference type="PROSITE" id="PS50056"/>
    </source>
</evidence>
<dbReference type="PROSITE" id="PS00383">
    <property type="entry name" value="TYR_PHOSPHATASE_1"/>
    <property type="match status" value="1"/>
</dbReference>
<evidence type="ECO:0000313" key="4">
    <source>
        <dbReference type="Proteomes" id="UP000636956"/>
    </source>
</evidence>
<evidence type="ECO:0000313" key="3">
    <source>
        <dbReference type="EMBL" id="GGJ68165.1"/>
    </source>
</evidence>
<dbReference type="PROSITE" id="PS50056">
    <property type="entry name" value="TYR_PHOSPHATASE_2"/>
    <property type="match status" value="1"/>
</dbReference>
<feature type="domain" description="Tyrosine specific protein phosphatases" evidence="2">
    <location>
        <begin position="114"/>
        <end position="150"/>
    </location>
</feature>
<comment type="caution">
    <text evidence="3">The sequence shown here is derived from an EMBL/GenBank/DDBJ whole genome shotgun (WGS) entry which is preliminary data.</text>
</comment>
<dbReference type="SUPFAM" id="SSF52799">
    <property type="entry name" value="(Phosphotyrosine protein) phosphatases II"/>
    <property type="match status" value="1"/>
</dbReference>
<dbReference type="EMBL" id="BMMD01000001">
    <property type="protein sequence ID" value="GGJ68165.1"/>
    <property type="molecule type" value="Genomic_DNA"/>
</dbReference>
<name>A0A917UME3_9MICO</name>
<dbReference type="PANTHER" id="PTHR31126">
    <property type="entry name" value="TYROSINE-PROTEIN PHOSPHATASE"/>
    <property type="match status" value="1"/>
</dbReference>
<organism evidence="3 4">
    <name type="scientific">Agromyces bauzanensis</name>
    <dbReference type="NCBI Taxonomy" id="1308924"/>
    <lineage>
        <taxon>Bacteria</taxon>
        <taxon>Bacillati</taxon>
        <taxon>Actinomycetota</taxon>
        <taxon>Actinomycetes</taxon>
        <taxon>Micrococcales</taxon>
        <taxon>Microbacteriaceae</taxon>
        <taxon>Agromyces</taxon>
    </lineage>
</organism>
<dbReference type="PANTHER" id="PTHR31126:SF1">
    <property type="entry name" value="TYROSINE SPECIFIC PROTEIN PHOSPHATASES DOMAIN-CONTAINING PROTEIN"/>
    <property type="match status" value="1"/>
</dbReference>
<dbReference type="Gene3D" id="3.90.190.10">
    <property type="entry name" value="Protein tyrosine phosphatase superfamily"/>
    <property type="match status" value="1"/>
</dbReference>
<comment type="similarity">
    <text evidence="1">Belongs to the protein-tyrosine phosphatase family.</text>
</comment>
<sequence length="244" mass="26003">METSTRIPIPGTYNFRDVGGLPAVGGRVREGVLFRSDGLHRLGNEGRAQLRRLGVGRVIDLRDENEAAVMPDDLDGLDVEVLRLPVFEGSGASQGARGISLDALYHRIVTQHTSVVVGALREIAGASERSVVVHCTAGKDRTGVVVALALSAVGVHRDAVIEDYARTEANLAGEWLEQMVALIGENGIPDTPELRVLMGGSPPEAIEGMLYTVERTHGSTREYLLAAGLALHELAALEGLLITD</sequence>
<protein>
    <submittedName>
        <fullName evidence="3">Protein-tyrosine-phosphatase</fullName>
    </submittedName>
</protein>
<keyword evidence="4" id="KW-1185">Reference proteome</keyword>
<accession>A0A917UME3</accession>
<dbReference type="InterPro" id="IPR029021">
    <property type="entry name" value="Prot-tyrosine_phosphatase-like"/>
</dbReference>
<dbReference type="Pfam" id="PF13350">
    <property type="entry name" value="Y_phosphatase3"/>
    <property type="match status" value="1"/>
</dbReference>
<reference evidence="3" key="2">
    <citation type="submission" date="2020-09" db="EMBL/GenBank/DDBJ databases">
        <authorList>
            <person name="Sun Q."/>
            <person name="Zhou Y."/>
        </authorList>
    </citation>
    <scope>NUCLEOTIDE SEQUENCE</scope>
    <source>
        <strain evidence="3">CGMCC 1.8984</strain>
    </source>
</reference>
<reference evidence="3" key="1">
    <citation type="journal article" date="2014" name="Int. J. Syst. Evol. Microbiol.">
        <title>Complete genome sequence of Corynebacterium casei LMG S-19264T (=DSM 44701T), isolated from a smear-ripened cheese.</title>
        <authorList>
            <consortium name="US DOE Joint Genome Institute (JGI-PGF)"/>
            <person name="Walter F."/>
            <person name="Albersmeier A."/>
            <person name="Kalinowski J."/>
            <person name="Ruckert C."/>
        </authorList>
    </citation>
    <scope>NUCLEOTIDE SEQUENCE</scope>
    <source>
        <strain evidence="3">CGMCC 1.8984</strain>
    </source>
</reference>